<dbReference type="InterPro" id="IPR023213">
    <property type="entry name" value="CAT-like_dom_sf"/>
</dbReference>
<dbReference type="SUPFAM" id="SSF48403">
    <property type="entry name" value="Ankyrin repeat"/>
    <property type="match status" value="1"/>
</dbReference>
<dbReference type="Pfam" id="PF12796">
    <property type="entry name" value="Ank_2"/>
    <property type="match status" value="1"/>
</dbReference>
<evidence type="ECO:0000256" key="4">
    <source>
        <dbReference type="SAM" id="MobiDB-lite"/>
    </source>
</evidence>
<proteinExistence type="predicted"/>
<protein>
    <submittedName>
        <fullName evidence="5">Uncharacterized protein</fullName>
    </submittedName>
</protein>
<feature type="repeat" description="ANK" evidence="3">
    <location>
        <begin position="292"/>
        <end position="324"/>
    </location>
</feature>
<dbReference type="AlphaFoldDB" id="A0A8H5WHI1"/>
<feature type="compositionally biased region" description="Polar residues" evidence="4">
    <location>
        <begin position="463"/>
        <end position="478"/>
    </location>
</feature>
<dbReference type="InterPro" id="IPR051165">
    <property type="entry name" value="Multifunctional_ANK_Repeat"/>
</dbReference>
<gene>
    <name evidence="5" type="ORF">FDENT_14083</name>
</gene>
<name>A0A8H5WHI1_9HYPO</name>
<dbReference type="InterPro" id="IPR002110">
    <property type="entry name" value="Ankyrin_rpt"/>
</dbReference>
<comment type="caution">
    <text evidence="5">The sequence shown here is derived from an EMBL/GenBank/DDBJ whole genome shotgun (WGS) entry which is preliminary data.</text>
</comment>
<evidence type="ECO:0000256" key="2">
    <source>
        <dbReference type="ARBA" id="ARBA00023043"/>
    </source>
</evidence>
<dbReference type="InterPro" id="IPR036770">
    <property type="entry name" value="Ankyrin_rpt-contain_sf"/>
</dbReference>
<keyword evidence="1" id="KW-0677">Repeat</keyword>
<dbReference type="PANTHER" id="PTHR24123:SF33">
    <property type="entry name" value="PROTEIN HOS4"/>
    <property type="match status" value="1"/>
</dbReference>
<dbReference type="PANTHER" id="PTHR24123">
    <property type="entry name" value="ANKYRIN REPEAT-CONTAINING"/>
    <property type="match status" value="1"/>
</dbReference>
<dbReference type="Gene3D" id="3.30.559.10">
    <property type="entry name" value="Chloramphenicol acetyltransferase-like domain"/>
    <property type="match status" value="2"/>
</dbReference>
<feature type="region of interest" description="Disordered" evidence="4">
    <location>
        <begin position="205"/>
        <end position="239"/>
    </location>
</feature>
<organism evidence="5 6">
    <name type="scientific">Fusarium denticulatum</name>
    <dbReference type="NCBI Taxonomy" id="48507"/>
    <lineage>
        <taxon>Eukaryota</taxon>
        <taxon>Fungi</taxon>
        <taxon>Dikarya</taxon>
        <taxon>Ascomycota</taxon>
        <taxon>Pezizomycotina</taxon>
        <taxon>Sordariomycetes</taxon>
        <taxon>Hypocreomycetidae</taxon>
        <taxon>Hypocreales</taxon>
        <taxon>Nectriaceae</taxon>
        <taxon>Fusarium</taxon>
        <taxon>Fusarium fujikuroi species complex</taxon>
    </lineage>
</organism>
<dbReference type="SMART" id="SM00248">
    <property type="entry name" value="ANK"/>
    <property type="match status" value="4"/>
</dbReference>
<keyword evidence="2 3" id="KW-0040">ANK repeat</keyword>
<sequence length="1021" mass="114837">MQGTLAALHTRLDQVRALIDANVPQSPVERDFRDSIDRTLENINRDLRSLTGKLHIEEILEAKGSKRLDAWSVLQRKFRSDDIRNIKERLAGSEGLLQSHFEMLSIYVSYKTRDEVTNFKAFLRPVLEKLLIYATITEEHEHGASNNFLEDKSDLDYHDTFKIWEDKSKDMIMSIDYPPWHQVSNSNYVPSILNERRDGAGMVPTVRESEETIGPSPSSRLTSGPPRNDEIPEEPPEDASNFRYKHIFEMAAGALKCTSPIHQAIKTNNMTVLEKMLSQNCNIEVRLEDGSQELTPFLLACSELNAPAVTLLLAKGANADATDRAGKTGLHLCQSSKFEGKGVAKLLLEDPRTMALDVDAQDQFCMAAIHIAARVRDVRMLQYLLLDQHSKRVTDANSQQQDGSTPLRVTLKSNIANKKQIIDVLLRYSDLSVKNKNGEEAKKLAPREIRWHLDNKRSRRISESTTVDSETSLQTGEESYSGCKQHCPQSKDCKLTLVDSVFSPDWTSQFDLNLLSGQSDRANTTSTLKVLRQGQPNTLEVHGNEIMEYRTLDIWDQIAPRAYIRLWYCLPYRQTTDIDHLKQHLKAALSELSKQFPESKGRIIQVADPPGHLAISMNDVNDIPFKFFDQRASFSWTYSQLKSQDFPAHAFVDGSFDLPYRLEDGGEGVPAFEVHVRLIDEGLLLGIYGHHSIFDAGRMDTVIRYFAELTEDPKKRLNVTIPAGSSGRAIASTHVQPVQDLKELLSRCPEYRLLTSPLGPTQFRVPKRDRMTKNTGCIFVIQDQTVRHLKDKLASTRLTDSKHQPSTFTCLAAITWAHVTEARMASLASETSLDEDVRLMISVDWRRRISSDAITPSSGNAIALPIATVSKSTILAACNEDEETSYTALAAIACVIDKAILSVNDDFVAARTSLFRSVPDPRLIGLDFDLSDPLNFYLNTWRHFGTRTQWDLPGLDKQNSARCIAPDALRRAQAGFGTGAGLVLPETDATRFEVLITLDVEAMEHLCNSTSWQRWTERPVL</sequence>
<evidence type="ECO:0000256" key="1">
    <source>
        <dbReference type="ARBA" id="ARBA00022737"/>
    </source>
</evidence>
<feature type="region of interest" description="Disordered" evidence="4">
    <location>
        <begin position="462"/>
        <end position="481"/>
    </location>
</feature>
<dbReference type="Gene3D" id="1.25.40.20">
    <property type="entry name" value="Ankyrin repeat-containing domain"/>
    <property type="match status" value="1"/>
</dbReference>
<evidence type="ECO:0000313" key="5">
    <source>
        <dbReference type="EMBL" id="KAF5658383.1"/>
    </source>
</evidence>
<reference evidence="5 6" key="1">
    <citation type="submission" date="2020-05" db="EMBL/GenBank/DDBJ databases">
        <title>Identification and distribution of gene clusters putatively required for synthesis of sphingolipid metabolism inhibitors in phylogenetically diverse species of the filamentous fungus Fusarium.</title>
        <authorList>
            <person name="Kim H.-S."/>
            <person name="Busman M."/>
            <person name="Brown D.W."/>
            <person name="Divon H."/>
            <person name="Uhlig S."/>
            <person name="Proctor R.H."/>
        </authorList>
    </citation>
    <scope>NUCLEOTIDE SEQUENCE [LARGE SCALE GENOMIC DNA]</scope>
    <source>
        <strain evidence="5 6">NRRL 25311</strain>
    </source>
</reference>
<evidence type="ECO:0000313" key="6">
    <source>
        <dbReference type="Proteomes" id="UP000562682"/>
    </source>
</evidence>
<evidence type="ECO:0000256" key="3">
    <source>
        <dbReference type="PROSITE-ProRule" id="PRU00023"/>
    </source>
</evidence>
<dbReference type="Pfam" id="PF02458">
    <property type="entry name" value="Transferase"/>
    <property type="match status" value="1"/>
</dbReference>
<accession>A0A8H5WHI1</accession>
<dbReference type="EMBL" id="JAAOAK010000685">
    <property type="protein sequence ID" value="KAF5658383.1"/>
    <property type="molecule type" value="Genomic_DNA"/>
</dbReference>
<dbReference type="Proteomes" id="UP000562682">
    <property type="component" value="Unassembled WGS sequence"/>
</dbReference>
<keyword evidence="6" id="KW-1185">Reference proteome</keyword>
<dbReference type="PROSITE" id="PS50088">
    <property type="entry name" value="ANK_REPEAT"/>
    <property type="match status" value="1"/>
</dbReference>